<dbReference type="OrthoDB" id="411372at2759"/>
<evidence type="ECO:0000313" key="4">
    <source>
        <dbReference type="EMBL" id="MBW0470698.1"/>
    </source>
</evidence>
<sequence>AGNCSAGTTCQFSHHLPEIGQGKPICQWFVKGNCRFGHKCALAHILPGQPISMDRKNKRSAQTAAREAAAAAASNNNNNNNNNNHPATSNSNQQSISSKSDLNIDSNQIKNSNHSKNSTLNHPSIKSTSKFSSTLDLNSNHSNNNHRRKTRQNKSLQLNPILIEPLNLNEDLQFGLPDDFITPNSNSLSSLTPNSSSLLNSINIHNPLLSSNQFSNPSPSLDHLSNHLNSSNFSIDHSSHLNHSIDISSNHSNHLLNRDQSLGPFAIGSPFSAPGSKSIFLPRIDSFGSEDGFPRSAPSPAPSPGRLNFLNQINSNHQDDIWDQVQTDQDEDVIKLLPSSLHSLLTPQELHRQHLRKHAPSTCFSRSVPLDNLITSDSKKITHKPSSTLSKPPILPHTLSISPPSPILNLSNHHSNLMIRPQPTSFLSSSYIPPISKLQSLENSSNHPSNFKSLSPPLTLSSHKEINHHIQLSHAPGSSLPQGLAAGLSRLHFQPPLPTGLTPCGSPLTNHRDLHPLSPPRSPTSHSIKLNHSSSHRFNNLNLGYFINNNSSPLSRNVSYSPDSPPSQTLEEDDTPFQLEM</sequence>
<evidence type="ECO:0000313" key="5">
    <source>
        <dbReference type="Proteomes" id="UP000765509"/>
    </source>
</evidence>
<dbReference type="Proteomes" id="UP000765509">
    <property type="component" value="Unassembled WGS sequence"/>
</dbReference>
<keyword evidence="1" id="KW-0479">Metal-binding</keyword>
<feature type="non-terminal residue" evidence="4">
    <location>
        <position position="1"/>
    </location>
</feature>
<comment type="caution">
    <text evidence="4">The sequence shown here is derived from an EMBL/GenBank/DDBJ whole genome shotgun (WGS) entry which is preliminary data.</text>
</comment>
<evidence type="ECO:0000256" key="1">
    <source>
        <dbReference type="PROSITE-ProRule" id="PRU00723"/>
    </source>
</evidence>
<keyword evidence="1" id="KW-0863">Zinc-finger</keyword>
<organism evidence="4 5">
    <name type="scientific">Austropuccinia psidii MF-1</name>
    <dbReference type="NCBI Taxonomy" id="1389203"/>
    <lineage>
        <taxon>Eukaryota</taxon>
        <taxon>Fungi</taxon>
        <taxon>Dikarya</taxon>
        <taxon>Basidiomycota</taxon>
        <taxon>Pucciniomycotina</taxon>
        <taxon>Pucciniomycetes</taxon>
        <taxon>Pucciniales</taxon>
        <taxon>Sphaerophragmiaceae</taxon>
        <taxon>Austropuccinia</taxon>
    </lineage>
</organism>
<feature type="region of interest" description="Disordered" evidence="2">
    <location>
        <begin position="497"/>
        <end position="532"/>
    </location>
</feature>
<evidence type="ECO:0000256" key="2">
    <source>
        <dbReference type="SAM" id="MobiDB-lite"/>
    </source>
</evidence>
<feature type="region of interest" description="Disordered" evidence="2">
    <location>
        <begin position="375"/>
        <end position="400"/>
    </location>
</feature>
<proteinExistence type="predicted"/>
<feature type="zinc finger region" description="C3H1-type" evidence="1">
    <location>
        <begin position="1"/>
        <end position="17"/>
    </location>
</feature>
<feature type="region of interest" description="Disordered" evidence="2">
    <location>
        <begin position="555"/>
        <end position="581"/>
    </location>
</feature>
<feature type="compositionally biased region" description="Polar residues" evidence="2">
    <location>
        <begin position="101"/>
        <end position="137"/>
    </location>
</feature>
<dbReference type="GO" id="GO:0008270">
    <property type="term" value="F:zinc ion binding"/>
    <property type="evidence" value="ECO:0007669"/>
    <property type="project" value="UniProtKB-KW"/>
</dbReference>
<feature type="compositionally biased region" description="Low complexity" evidence="2">
    <location>
        <begin position="60"/>
        <end position="100"/>
    </location>
</feature>
<dbReference type="SMART" id="SM00356">
    <property type="entry name" value="ZnF_C3H1"/>
    <property type="match status" value="1"/>
</dbReference>
<accession>A0A9Q3BTA5</accession>
<dbReference type="PROSITE" id="PS50103">
    <property type="entry name" value="ZF_C3H1"/>
    <property type="match status" value="2"/>
</dbReference>
<name>A0A9Q3BTA5_9BASI</name>
<keyword evidence="1" id="KW-0862">Zinc</keyword>
<dbReference type="Gene3D" id="4.10.1000.10">
    <property type="entry name" value="Zinc finger, CCCH-type"/>
    <property type="match status" value="1"/>
</dbReference>
<feature type="compositionally biased region" description="Polar residues" evidence="2">
    <location>
        <begin position="555"/>
        <end position="569"/>
    </location>
</feature>
<feature type="zinc finger region" description="C3H1-type" evidence="1">
    <location>
        <begin position="20"/>
        <end position="47"/>
    </location>
</feature>
<keyword evidence="5" id="KW-1185">Reference proteome</keyword>
<gene>
    <name evidence="4" type="ORF">O181_010413</name>
</gene>
<evidence type="ECO:0000259" key="3">
    <source>
        <dbReference type="PROSITE" id="PS50103"/>
    </source>
</evidence>
<feature type="compositionally biased region" description="Polar residues" evidence="2">
    <location>
        <begin position="523"/>
        <end position="532"/>
    </location>
</feature>
<feature type="region of interest" description="Disordered" evidence="2">
    <location>
        <begin position="439"/>
        <end position="458"/>
    </location>
</feature>
<feature type="domain" description="C3H1-type" evidence="3">
    <location>
        <begin position="1"/>
        <end position="17"/>
    </location>
</feature>
<dbReference type="AlphaFoldDB" id="A0A9Q3BTA5"/>
<feature type="region of interest" description="Disordered" evidence="2">
    <location>
        <begin position="51"/>
        <end position="156"/>
    </location>
</feature>
<reference evidence="4" key="1">
    <citation type="submission" date="2021-03" db="EMBL/GenBank/DDBJ databases">
        <title>Draft genome sequence of rust myrtle Austropuccinia psidii MF-1, a brazilian biotype.</title>
        <authorList>
            <person name="Quecine M.C."/>
            <person name="Pachon D.M.R."/>
            <person name="Bonatelli M.L."/>
            <person name="Correr F.H."/>
            <person name="Franceschini L.M."/>
            <person name="Leite T.F."/>
            <person name="Margarido G.R.A."/>
            <person name="Almeida C.A."/>
            <person name="Ferrarezi J.A."/>
            <person name="Labate C.A."/>
        </authorList>
    </citation>
    <scope>NUCLEOTIDE SEQUENCE</scope>
    <source>
        <strain evidence="4">MF-1</strain>
    </source>
</reference>
<feature type="domain" description="C3H1-type" evidence="3">
    <location>
        <begin position="20"/>
        <end position="47"/>
    </location>
</feature>
<dbReference type="EMBL" id="AVOT02002517">
    <property type="protein sequence ID" value="MBW0470698.1"/>
    <property type="molecule type" value="Genomic_DNA"/>
</dbReference>
<dbReference type="InterPro" id="IPR000571">
    <property type="entry name" value="Znf_CCCH"/>
</dbReference>
<protein>
    <recommendedName>
        <fullName evidence="3">C3H1-type domain-containing protein</fullName>
    </recommendedName>
</protein>